<protein>
    <recommendedName>
        <fullName evidence="3">TonB C-terminal domain-containing protein</fullName>
    </recommendedName>
</protein>
<dbReference type="AlphaFoldDB" id="A0A840S5Q0"/>
<comment type="caution">
    <text evidence="1">The sequence shown here is derived from an EMBL/GenBank/DDBJ whole genome shotgun (WGS) entry which is preliminary data.</text>
</comment>
<proteinExistence type="predicted"/>
<organism evidence="1 2">
    <name type="scientific">Inhella inkyongensis</name>
    <dbReference type="NCBI Taxonomy" id="392593"/>
    <lineage>
        <taxon>Bacteria</taxon>
        <taxon>Pseudomonadati</taxon>
        <taxon>Pseudomonadota</taxon>
        <taxon>Betaproteobacteria</taxon>
        <taxon>Burkholderiales</taxon>
        <taxon>Sphaerotilaceae</taxon>
        <taxon>Inhella</taxon>
    </lineage>
</organism>
<gene>
    <name evidence="1" type="ORF">HNQ51_001427</name>
</gene>
<keyword evidence="2" id="KW-1185">Reference proteome</keyword>
<dbReference type="OrthoDB" id="9153348at2"/>
<dbReference type="Proteomes" id="UP000554837">
    <property type="component" value="Unassembled WGS sequence"/>
</dbReference>
<evidence type="ECO:0000313" key="2">
    <source>
        <dbReference type="Proteomes" id="UP000554837"/>
    </source>
</evidence>
<evidence type="ECO:0008006" key="3">
    <source>
        <dbReference type="Google" id="ProtNLM"/>
    </source>
</evidence>
<dbReference type="RefSeq" id="WP_138856872.1">
    <property type="nucleotide sequence ID" value="NZ_CP040709.1"/>
</dbReference>
<sequence>MRSLDALRLHVARCVVEANPEQAYLSQPPAVLLAVPVFKLELHSDGRVKRIDLLREPGQAKDTVQLARKAIERAAPFGDLRRVPGPLVFTETYLFDDARRFKPRSLN</sequence>
<reference evidence="1 2" key="1">
    <citation type="submission" date="2020-08" db="EMBL/GenBank/DDBJ databases">
        <title>Genomic Encyclopedia of Type Strains, Phase IV (KMG-IV): sequencing the most valuable type-strain genomes for metagenomic binning, comparative biology and taxonomic classification.</title>
        <authorList>
            <person name="Goeker M."/>
        </authorList>
    </citation>
    <scope>NUCLEOTIDE SEQUENCE [LARGE SCALE GENOMIC DNA]</scope>
    <source>
        <strain evidence="1 2">DSM 23958</strain>
    </source>
</reference>
<accession>A0A840S5Q0</accession>
<evidence type="ECO:0000313" key="1">
    <source>
        <dbReference type="EMBL" id="MBB5204134.1"/>
    </source>
</evidence>
<dbReference type="EMBL" id="JACHHO010000001">
    <property type="protein sequence ID" value="MBB5204134.1"/>
    <property type="molecule type" value="Genomic_DNA"/>
</dbReference>
<name>A0A840S5Q0_9BURK</name>